<dbReference type="OrthoDB" id="674604at2759"/>
<dbReference type="Proteomes" id="UP000756132">
    <property type="component" value="Chromosome 8"/>
</dbReference>
<accession>A0A9Q8PED9</accession>
<dbReference type="PANTHER" id="PTHR10622:SF10">
    <property type="entry name" value="HET DOMAIN-CONTAINING PROTEIN"/>
    <property type="match status" value="1"/>
</dbReference>
<sequence length="226" mass="26060">MTYGDLGQSSWFTRGWTLQELLAPQSVLPLNKSWKLCGYKGMLRPDQNVLFGAHPLYVTRGCEFAKREGGIFKREGGYFEQEAASLDIATKAPASRGDYRHTQEVLKDFSDAKHISVEERKKWMSNRDTERIEDRAYCQLGLLNVTMALAYGEREKAMVRLEQAIREEAARAAAHQHSPIVQYDGSETGWDTASDYSWDSDTSMRFKYIRRALRMWAIKRIRKLGY</sequence>
<proteinExistence type="predicted"/>
<reference evidence="1" key="2">
    <citation type="journal article" date="2022" name="Microb. Genom.">
        <title>A chromosome-scale genome assembly of the tomato pathogen Cladosporium fulvum reveals a compartmentalized genome architecture and the presence of a dispensable chromosome.</title>
        <authorList>
            <person name="Zaccaron A.Z."/>
            <person name="Chen L.H."/>
            <person name="Samaras A."/>
            <person name="Stergiopoulos I."/>
        </authorList>
    </citation>
    <scope>NUCLEOTIDE SEQUENCE</scope>
    <source>
        <strain evidence="1">Race5_Kim</strain>
    </source>
</reference>
<dbReference type="AlphaFoldDB" id="A0A9Q8PED9"/>
<dbReference type="PANTHER" id="PTHR10622">
    <property type="entry name" value="HET DOMAIN-CONTAINING PROTEIN"/>
    <property type="match status" value="1"/>
</dbReference>
<dbReference type="GeneID" id="71991138"/>
<dbReference type="KEGG" id="ffu:CLAFUR5_11260"/>
<gene>
    <name evidence="1" type="ORF">CLAFUR5_11260</name>
</gene>
<name>A0A9Q8PED9_PASFU</name>
<dbReference type="EMBL" id="CP090170">
    <property type="protein sequence ID" value="UJO20882.1"/>
    <property type="molecule type" value="Genomic_DNA"/>
</dbReference>
<dbReference type="RefSeq" id="XP_047765248.1">
    <property type="nucleotide sequence ID" value="XM_047910408.1"/>
</dbReference>
<organism evidence="1 2">
    <name type="scientific">Passalora fulva</name>
    <name type="common">Tomato leaf mold</name>
    <name type="synonym">Cladosporium fulvum</name>
    <dbReference type="NCBI Taxonomy" id="5499"/>
    <lineage>
        <taxon>Eukaryota</taxon>
        <taxon>Fungi</taxon>
        <taxon>Dikarya</taxon>
        <taxon>Ascomycota</taxon>
        <taxon>Pezizomycotina</taxon>
        <taxon>Dothideomycetes</taxon>
        <taxon>Dothideomycetidae</taxon>
        <taxon>Mycosphaerellales</taxon>
        <taxon>Mycosphaerellaceae</taxon>
        <taxon>Fulvia</taxon>
    </lineage>
</organism>
<keyword evidence="2" id="KW-1185">Reference proteome</keyword>
<protein>
    <submittedName>
        <fullName evidence="1">Uncharacterized protein</fullName>
    </submittedName>
</protein>
<evidence type="ECO:0000313" key="1">
    <source>
        <dbReference type="EMBL" id="UJO20882.1"/>
    </source>
</evidence>
<reference evidence="1" key="1">
    <citation type="submission" date="2021-12" db="EMBL/GenBank/DDBJ databases">
        <authorList>
            <person name="Zaccaron A."/>
            <person name="Stergiopoulos I."/>
        </authorList>
    </citation>
    <scope>NUCLEOTIDE SEQUENCE</scope>
    <source>
        <strain evidence="1">Race5_Kim</strain>
    </source>
</reference>
<evidence type="ECO:0000313" key="2">
    <source>
        <dbReference type="Proteomes" id="UP000756132"/>
    </source>
</evidence>